<dbReference type="Gene3D" id="3.30.160.60">
    <property type="entry name" value="Classic Zinc Finger"/>
    <property type="match status" value="2"/>
</dbReference>
<sequence length="159" mass="17767">MARARTASASWLDAYRLEPRGFAPAVGPPIEAFRLVMGGGENIARGTANPSVMPMNDTLPHVPHSSMSHPSFRPNVGSDAYSEAARKRRDLRVARGRAVHKCGVCWKPFARKSHLDEHESRHNNERLFACSQHGCAMRFNTKGDRTSHVKRMHKKNAQN</sequence>
<dbReference type="AlphaFoldDB" id="A0A550BVB1"/>
<dbReference type="Proteomes" id="UP000320762">
    <property type="component" value="Unassembled WGS sequence"/>
</dbReference>
<keyword evidence="4" id="KW-1185">Reference proteome</keyword>
<keyword evidence="1" id="KW-0862">Zinc</keyword>
<dbReference type="EMBL" id="VDMD01000069">
    <property type="protein sequence ID" value="TRM56446.1"/>
    <property type="molecule type" value="Genomic_DNA"/>
</dbReference>
<dbReference type="GO" id="GO:0008270">
    <property type="term" value="F:zinc ion binding"/>
    <property type="evidence" value="ECO:0007669"/>
    <property type="project" value="UniProtKB-KW"/>
</dbReference>
<accession>A0A550BVB1</accession>
<feature type="domain" description="C2H2-type" evidence="2">
    <location>
        <begin position="100"/>
        <end position="127"/>
    </location>
</feature>
<name>A0A550BVB1_9AGAR</name>
<dbReference type="PROSITE" id="PS50157">
    <property type="entry name" value="ZINC_FINGER_C2H2_2"/>
    <property type="match status" value="1"/>
</dbReference>
<evidence type="ECO:0000313" key="3">
    <source>
        <dbReference type="EMBL" id="TRM56446.1"/>
    </source>
</evidence>
<dbReference type="STRING" id="97359.A0A550BVB1"/>
<keyword evidence="1" id="KW-0479">Metal-binding</keyword>
<comment type="caution">
    <text evidence="3">The sequence shown here is derived from an EMBL/GenBank/DDBJ whole genome shotgun (WGS) entry which is preliminary data.</text>
</comment>
<evidence type="ECO:0000259" key="2">
    <source>
        <dbReference type="PROSITE" id="PS50157"/>
    </source>
</evidence>
<organism evidence="3 4">
    <name type="scientific">Schizophyllum amplum</name>
    <dbReference type="NCBI Taxonomy" id="97359"/>
    <lineage>
        <taxon>Eukaryota</taxon>
        <taxon>Fungi</taxon>
        <taxon>Dikarya</taxon>
        <taxon>Basidiomycota</taxon>
        <taxon>Agaricomycotina</taxon>
        <taxon>Agaricomycetes</taxon>
        <taxon>Agaricomycetidae</taxon>
        <taxon>Agaricales</taxon>
        <taxon>Schizophyllaceae</taxon>
        <taxon>Schizophyllum</taxon>
    </lineage>
</organism>
<evidence type="ECO:0000256" key="1">
    <source>
        <dbReference type="PROSITE-ProRule" id="PRU00042"/>
    </source>
</evidence>
<dbReference type="SMART" id="SM00355">
    <property type="entry name" value="ZnF_C2H2"/>
    <property type="match status" value="2"/>
</dbReference>
<dbReference type="SUPFAM" id="SSF57667">
    <property type="entry name" value="beta-beta-alpha zinc fingers"/>
    <property type="match status" value="2"/>
</dbReference>
<dbReference type="OrthoDB" id="7862877at2759"/>
<dbReference type="InterPro" id="IPR036236">
    <property type="entry name" value="Znf_C2H2_sf"/>
</dbReference>
<dbReference type="PROSITE" id="PS00028">
    <property type="entry name" value="ZINC_FINGER_C2H2_1"/>
    <property type="match status" value="2"/>
</dbReference>
<protein>
    <recommendedName>
        <fullName evidence="2">C2H2-type domain-containing protein</fullName>
    </recommendedName>
</protein>
<keyword evidence="1" id="KW-0863">Zinc-finger</keyword>
<evidence type="ECO:0000313" key="4">
    <source>
        <dbReference type="Proteomes" id="UP000320762"/>
    </source>
</evidence>
<proteinExistence type="predicted"/>
<reference evidence="3 4" key="1">
    <citation type="journal article" date="2019" name="New Phytol.">
        <title>Comparative genomics reveals unique wood-decay strategies and fruiting body development in the Schizophyllaceae.</title>
        <authorList>
            <person name="Almasi E."/>
            <person name="Sahu N."/>
            <person name="Krizsan K."/>
            <person name="Balint B."/>
            <person name="Kovacs G.M."/>
            <person name="Kiss B."/>
            <person name="Cseklye J."/>
            <person name="Drula E."/>
            <person name="Henrissat B."/>
            <person name="Nagy I."/>
            <person name="Chovatia M."/>
            <person name="Adam C."/>
            <person name="LaButti K."/>
            <person name="Lipzen A."/>
            <person name="Riley R."/>
            <person name="Grigoriev I.V."/>
            <person name="Nagy L.G."/>
        </authorList>
    </citation>
    <scope>NUCLEOTIDE SEQUENCE [LARGE SCALE GENOMIC DNA]</scope>
    <source>
        <strain evidence="3 4">NL-1724</strain>
    </source>
</reference>
<gene>
    <name evidence="3" type="ORF">BD626DRAFT_519535</name>
</gene>
<dbReference type="InterPro" id="IPR013087">
    <property type="entry name" value="Znf_C2H2_type"/>
</dbReference>